<dbReference type="InterPro" id="IPR049468">
    <property type="entry name" value="Restrct_endonuc-II-like_dom"/>
</dbReference>
<evidence type="ECO:0000313" key="3">
    <source>
        <dbReference type="EMBL" id="RAW15333.1"/>
    </source>
</evidence>
<dbReference type="RefSeq" id="WP_112257936.1">
    <property type="nucleotide sequence ID" value="NZ_QMIG01000006.1"/>
</dbReference>
<reference evidence="3 4" key="1">
    <citation type="submission" date="2018-06" db="EMBL/GenBank/DDBJ databases">
        <title>Phytoactinopolyspora halophila sp. nov., a novel halophilic actinomycete isolated from a saline soil in China.</title>
        <authorList>
            <person name="Tang S.-K."/>
        </authorList>
    </citation>
    <scope>NUCLEOTIDE SEQUENCE [LARGE SCALE GENOMIC DNA]</scope>
    <source>
        <strain evidence="3 4">YIM 96934</strain>
    </source>
</reference>
<evidence type="ECO:0000313" key="4">
    <source>
        <dbReference type="Proteomes" id="UP000250462"/>
    </source>
</evidence>
<dbReference type="InterPro" id="IPR027417">
    <property type="entry name" value="P-loop_NTPase"/>
</dbReference>
<protein>
    <recommendedName>
        <fullName evidence="2">Restriction endonuclease type II-like domain-containing protein</fullName>
    </recommendedName>
</protein>
<dbReference type="Proteomes" id="UP000250462">
    <property type="component" value="Unassembled WGS sequence"/>
</dbReference>
<keyword evidence="4" id="KW-1185">Reference proteome</keyword>
<dbReference type="InterPro" id="IPR025103">
    <property type="entry name" value="DUF4011"/>
</dbReference>
<proteinExistence type="predicted"/>
<dbReference type="Gene3D" id="3.40.50.300">
    <property type="entry name" value="P-loop containing nucleotide triphosphate hydrolases"/>
    <property type="match status" value="3"/>
</dbReference>
<dbReference type="PANTHER" id="PTHR43788:SF8">
    <property type="entry name" value="DNA-BINDING PROTEIN SMUBP-2"/>
    <property type="match status" value="1"/>
</dbReference>
<feature type="region of interest" description="Disordered" evidence="1">
    <location>
        <begin position="347"/>
        <end position="373"/>
    </location>
</feature>
<feature type="domain" description="Restriction endonuclease type II-like" evidence="2">
    <location>
        <begin position="1120"/>
        <end position="1215"/>
    </location>
</feature>
<feature type="compositionally biased region" description="Acidic residues" evidence="1">
    <location>
        <begin position="1244"/>
        <end position="1258"/>
    </location>
</feature>
<dbReference type="Pfam" id="PF18741">
    <property type="entry name" value="MTES_1575"/>
    <property type="match status" value="1"/>
</dbReference>
<sequence>MRHGERATEVIERWRDELAALGGRDPLLSFRDLKVGTLDLAAAEPEARRELLDGAPVPLSSLFPHEPLRSSALRSARAVRDKARELFEERGLVVSLLAVGITTWSNPFLAHRPTAPLLLRTASVEARDAAETDFLITVREDPMVNPVLLHALDTQIGLRFHADDLRDHAGQLKYTTAVERLREFAPAHVVDGFSIAHRAVLATFATEPLLLSRDLDNFGGELAQHDVVAALAGDEKAREAVAVPPTRATPEYVSVDTDADQLDAIAAAAGEGSFLLDAPPGTGRTQTVAGMAAELMGRGKRVLVVSSKRATAADVATRLSCAGLGDLVLDVGDTSPGEAVQRVVTTARQLQTPEPADEEQSHEDGEGDGDAAEHGRRLDAYRDAVHRTRQPWNISAYDAMVAIATAPEGARTSVRMPAEALEQMTSPSDLRARMREYAELEGLTLTKEGSPWWGADVRTPSAADSLATTVVGLRDTYVPALRDAVTRAAVEVGLSGPSTVAECEEIVELLTSVKSTVDTFGTQIWSEPLDDLVAATGSRAARAGMTSKPGLLARRRLRRRASELAGGAGRQQRESLHQQLIAARDRLEEWKQRARDGKLPRTGEYLAKAADAMTEVRRRLAVLAEANSRTRGFPELLFAELSRRLNALAMDDRHLRALPRLTTLEGELNAAGLDPLLEELRNRGVRPERAVQTLEYVQFASLLDHWRATDPALRGFDLAEHRRLAEEFRAADQARVLDGAKRVLRAHATHVREACAEFEGQAEVLVGEGARDVPRTPRRLVDLAPDIALAAIPCWVMSPLSVAGALPARRLFDVVIVDDAARMPVPEAIPALARAGRVVLVADEELAQPPFTTAVEPAPDPDEQEGPWANDPPVSVVEALRDVMPALALRTQYRARDDRLVGFAARTTYSGRMTSVPAAWGSGRVALELVDAPTGGDDPVDSSSVEVKRVIDLVVEHLRHRPYESLGVITLGPRHAERLDAALRRALVRAPDIADLLREDRNEAFFVKDVDRVAGDVRDAIILSLGYGRSVDGRILYRFGALGRPGGERRLASATTRARERFTVVSTFGADDLSPRRLTSSGAQALRDFLAYVEQGGRLPHEATVSSAGAPPPGVDALAEAIAARLRRAGAAVDIAYGGMGASGVTVAVRHPTRRDRFVLAVETDAPGGPAQLSVRERERIRPALLERRGWSVHRVYAEAWATDPEGEAKRLVQAYEEAVNAADAYDWAVAAADADVDAGSPSDLDDELRDDVETGEGEVERPSIIPGWTISDYTGRQLAALARWVESDDVAREDAEVVDLMAAELELPLDDSRTRDVLRHAVRVGRAEASPRTEQ</sequence>
<dbReference type="Pfam" id="PF13195">
    <property type="entry name" value="DUF4011"/>
    <property type="match status" value="1"/>
</dbReference>
<dbReference type="PANTHER" id="PTHR43788">
    <property type="entry name" value="DNA2/NAM7 HELICASE FAMILY MEMBER"/>
    <property type="match status" value="1"/>
</dbReference>
<feature type="region of interest" description="Disordered" evidence="1">
    <location>
        <begin position="1237"/>
        <end position="1260"/>
    </location>
</feature>
<evidence type="ECO:0000256" key="1">
    <source>
        <dbReference type="SAM" id="MobiDB-lite"/>
    </source>
</evidence>
<dbReference type="EMBL" id="QMIG01000006">
    <property type="protein sequence ID" value="RAW15333.1"/>
    <property type="molecule type" value="Genomic_DNA"/>
</dbReference>
<dbReference type="SUPFAM" id="SSF52540">
    <property type="entry name" value="P-loop containing nucleoside triphosphate hydrolases"/>
    <property type="match status" value="1"/>
</dbReference>
<name>A0A329QSW6_9ACTN</name>
<dbReference type="InterPro" id="IPR050534">
    <property type="entry name" value="Coronavir_polyprotein_1ab"/>
</dbReference>
<organism evidence="3 4">
    <name type="scientific">Phytoactinopolyspora halophila</name>
    <dbReference type="NCBI Taxonomy" id="1981511"/>
    <lineage>
        <taxon>Bacteria</taxon>
        <taxon>Bacillati</taxon>
        <taxon>Actinomycetota</taxon>
        <taxon>Actinomycetes</taxon>
        <taxon>Jiangellales</taxon>
        <taxon>Jiangellaceae</taxon>
        <taxon>Phytoactinopolyspora</taxon>
    </lineage>
</organism>
<accession>A0A329QSW6</accession>
<dbReference type="OrthoDB" id="9757917at2"/>
<dbReference type="GO" id="GO:0043139">
    <property type="term" value="F:5'-3' DNA helicase activity"/>
    <property type="evidence" value="ECO:0007669"/>
    <property type="project" value="TreeGrafter"/>
</dbReference>
<comment type="caution">
    <text evidence="3">The sequence shown here is derived from an EMBL/GenBank/DDBJ whole genome shotgun (WGS) entry which is preliminary data.</text>
</comment>
<feature type="region of interest" description="Disordered" evidence="1">
    <location>
        <begin position="852"/>
        <end position="871"/>
    </location>
</feature>
<evidence type="ECO:0000259" key="2">
    <source>
        <dbReference type="Pfam" id="PF18741"/>
    </source>
</evidence>
<gene>
    <name evidence="3" type="ORF">DPM12_08725</name>
</gene>
<feature type="compositionally biased region" description="Acidic residues" evidence="1">
    <location>
        <begin position="355"/>
        <end position="370"/>
    </location>
</feature>